<evidence type="ECO:0000313" key="2">
    <source>
        <dbReference type="EMBL" id="TFH69753.1"/>
    </source>
</evidence>
<dbReference type="InterPro" id="IPR007492">
    <property type="entry name" value="LytTR_DNA-bd_dom"/>
</dbReference>
<name>A0A4Y8UR07_9BACT</name>
<dbReference type="PANTHER" id="PTHR37299:SF1">
    <property type="entry name" value="STAGE 0 SPORULATION PROTEIN A HOMOLOG"/>
    <property type="match status" value="1"/>
</dbReference>
<dbReference type="RefSeq" id="WP_134844712.1">
    <property type="nucleotide sequence ID" value="NZ_DAWCZC010000006.1"/>
</dbReference>
<comment type="caution">
    <text evidence="2">The sequence shown here is derived from an EMBL/GenBank/DDBJ whole genome shotgun (WGS) entry which is preliminary data.</text>
</comment>
<evidence type="ECO:0000313" key="3">
    <source>
        <dbReference type="Proteomes" id="UP000297872"/>
    </source>
</evidence>
<dbReference type="OrthoDB" id="1075130at2"/>
<dbReference type="GeneID" id="302996937"/>
<organism evidence="2 3">
    <name type="scientific">Segatella hominis</name>
    <dbReference type="NCBI Taxonomy" id="2518605"/>
    <lineage>
        <taxon>Bacteria</taxon>
        <taxon>Pseudomonadati</taxon>
        <taxon>Bacteroidota</taxon>
        <taxon>Bacteroidia</taxon>
        <taxon>Bacteroidales</taxon>
        <taxon>Prevotellaceae</taxon>
        <taxon>Segatella</taxon>
    </lineage>
</organism>
<dbReference type="Pfam" id="PF04397">
    <property type="entry name" value="LytTR"/>
    <property type="match status" value="1"/>
</dbReference>
<feature type="domain" description="HTH LytTR-type" evidence="1">
    <location>
        <begin position="4"/>
        <end position="114"/>
    </location>
</feature>
<sequence>MEYLTLTNSTEIIRIASDDIVFIKGDGNYSDIYLSNGKAENVTYQLHGLMAKLEKFTYCPFHRVGKSLIVNKDYIFKVNPGLQKLILASSNLYDDIHIKASKEALKELKDKLEKEGGEA</sequence>
<evidence type="ECO:0000259" key="1">
    <source>
        <dbReference type="PROSITE" id="PS50930"/>
    </source>
</evidence>
<gene>
    <name evidence="2" type="ORF">EXN75_16920</name>
</gene>
<dbReference type="GO" id="GO:0000156">
    <property type="term" value="F:phosphorelay response regulator activity"/>
    <property type="evidence" value="ECO:0007669"/>
    <property type="project" value="InterPro"/>
</dbReference>
<dbReference type="PROSITE" id="PS50930">
    <property type="entry name" value="HTH_LYTTR"/>
    <property type="match status" value="1"/>
</dbReference>
<dbReference type="SMART" id="SM00850">
    <property type="entry name" value="LytTR"/>
    <property type="match status" value="1"/>
</dbReference>
<accession>A0A4Y8UR07</accession>
<dbReference type="GO" id="GO:0003677">
    <property type="term" value="F:DNA binding"/>
    <property type="evidence" value="ECO:0007669"/>
    <property type="project" value="InterPro"/>
</dbReference>
<dbReference type="InterPro" id="IPR046947">
    <property type="entry name" value="LytR-like"/>
</dbReference>
<dbReference type="Gene3D" id="2.40.50.1020">
    <property type="entry name" value="LytTr DNA-binding domain"/>
    <property type="match status" value="1"/>
</dbReference>
<dbReference type="PANTHER" id="PTHR37299">
    <property type="entry name" value="TRANSCRIPTIONAL REGULATOR-RELATED"/>
    <property type="match status" value="1"/>
</dbReference>
<reference evidence="2 3" key="1">
    <citation type="submission" date="2019-02" db="EMBL/GenBank/DDBJ databases">
        <title>Draft Genome Sequence of the Prevotella sp. BCRC 81118, Isolated from Human Feces.</title>
        <authorList>
            <person name="Huang C.-H."/>
        </authorList>
    </citation>
    <scope>NUCLEOTIDE SEQUENCE [LARGE SCALE GENOMIC DNA]</scope>
    <source>
        <strain evidence="2 3">BCRC 81118</strain>
    </source>
</reference>
<keyword evidence="3" id="KW-1185">Reference proteome</keyword>
<dbReference type="AlphaFoldDB" id="A0A4Y8UR07"/>
<dbReference type="EMBL" id="SGVY01000094">
    <property type="protein sequence ID" value="TFH69753.1"/>
    <property type="molecule type" value="Genomic_DNA"/>
</dbReference>
<protein>
    <submittedName>
        <fullName evidence="2">LytTR family transcriptional regulator</fullName>
    </submittedName>
</protein>
<proteinExistence type="predicted"/>
<dbReference type="Proteomes" id="UP000297872">
    <property type="component" value="Unassembled WGS sequence"/>
</dbReference>